<keyword evidence="3" id="KW-1185">Reference proteome</keyword>
<comment type="caution">
    <text evidence="2">The sequence shown here is derived from an EMBL/GenBank/DDBJ whole genome shotgun (WGS) entry which is preliminary data.</text>
</comment>
<feature type="compositionally biased region" description="Basic and acidic residues" evidence="1">
    <location>
        <begin position="212"/>
        <end position="226"/>
    </location>
</feature>
<proteinExistence type="predicted"/>
<accession>A0ABX1AKA0</accession>
<feature type="region of interest" description="Disordered" evidence="1">
    <location>
        <begin position="205"/>
        <end position="240"/>
    </location>
</feature>
<name>A0ABX1AKA0_9ACTN</name>
<sequence length="270" mass="28923">MKEIPPLRSSACRPHRRLCLAVDVEQYSRLDTRTQSAVQSELVRMLDEAAAVAGLDRSAWIRQPQGDLEFAVLPEDTPEDAVLGPLVHHLAVRLWDRNARPAAQRVRLRMALDTGVAVDAALGHAGPAPVAVARYVNAPQLRALLATLTAADLAVIVSDRLYQDVVRAGWPDLDPAQYTRVHIRVKEFGGYGWVRVPGHAPDDVRSAVAEAPEPKPEPEPSRDPGDPSRTPLSQHVNQGAAVGRDVVGGLTIGAVGLPVPPPSAGSGPTR</sequence>
<evidence type="ECO:0000313" key="3">
    <source>
        <dbReference type="Proteomes" id="UP000746503"/>
    </source>
</evidence>
<gene>
    <name evidence="2" type="ORF">HCJ92_00555</name>
</gene>
<evidence type="ECO:0000256" key="1">
    <source>
        <dbReference type="SAM" id="MobiDB-lite"/>
    </source>
</evidence>
<reference evidence="2 3" key="1">
    <citation type="submission" date="2020-03" db="EMBL/GenBank/DDBJ databases">
        <title>Draft genome of Streptomyces sp. ventii, isolated from the Axial Seamount in the Pacific Ocean, and resequencing of the two type strains Streptomyces lonarensis strain NCL 716 and Streptomyces bohaiensis strain 11A07.</title>
        <authorList>
            <person name="Loughran R.M."/>
            <person name="Pfannmuller K.M."/>
            <person name="Wasson B.J."/>
            <person name="Deadmond M.C."/>
            <person name="Paddock B.E."/>
            <person name="Koyack M.J."/>
            <person name="Gallegos D.A."/>
            <person name="Mitchell E.A."/>
            <person name="Ushijima B."/>
            <person name="Saw J.H."/>
            <person name="Mcphail K.L."/>
            <person name="Videau P."/>
        </authorList>
    </citation>
    <scope>NUCLEOTIDE SEQUENCE [LARGE SCALE GENOMIC DNA]</scope>
    <source>
        <strain evidence="3">5675061</strain>
    </source>
</reference>
<dbReference type="Proteomes" id="UP000746503">
    <property type="component" value="Unassembled WGS sequence"/>
</dbReference>
<evidence type="ECO:0008006" key="4">
    <source>
        <dbReference type="Google" id="ProtNLM"/>
    </source>
</evidence>
<protein>
    <recommendedName>
        <fullName evidence="4">Guanylate cyclase domain-containing protein</fullName>
    </recommendedName>
</protein>
<evidence type="ECO:0000313" key="2">
    <source>
        <dbReference type="EMBL" id="NJP64812.1"/>
    </source>
</evidence>
<organism evidence="2 3">
    <name type="scientific">Streptomyces spiramenti</name>
    <dbReference type="NCBI Taxonomy" id="2720606"/>
    <lineage>
        <taxon>Bacteria</taxon>
        <taxon>Bacillati</taxon>
        <taxon>Actinomycetota</taxon>
        <taxon>Actinomycetes</taxon>
        <taxon>Kitasatosporales</taxon>
        <taxon>Streptomycetaceae</taxon>
        <taxon>Streptomyces</taxon>
    </lineage>
</organism>
<dbReference type="EMBL" id="JAAVJB010000002">
    <property type="protein sequence ID" value="NJP64812.1"/>
    <property type="molecule type" value="Genomic_DNA"/>
</dbReference>